<reference evidence="2 3" key="1">
    <citation type="submission" date="2010-01" db="EMBL/GenBank/DDBJ databases">
        <authorList>
            <person name="Muzny D."/>
            <person name="Qin X."/>
            <person name="Deng J."/>
            <person name="Jiang H."/>
            <person name="Liu Y."/>
            <person name="Qu J."/>
            <person name="Song X.-Z."/>
            <person name="Zhang L."/>
            <person name="Thornton R."/>
            <person name="Coyle M."/>
            <person name="Francisco L."/>
            <person name="Jackson L."/>
            <person name="Javaid M."/>
            <person name="Korchina V."/>
            <person name="Kovar C."/>
            <person name="Mata R."/>
            <person name="Mathew T."/>
            <person name="Ngo R."/>
            <person name="Nguyen L."/>
            <person name="Nguyen N."/>
            <person name="Okwuonu G."/>
            <person name="Ongeri F."/>
            <person name="Pham C."/>
            <person name="Simmons D."/>
            <person name="Wilczek-Boney K."/>
            <person name="Hale W."/>
            <person name="Jakkamsetti A."/>
            <person name="Pham P."/>
            <person name="Ruth R."/>
            <person name="San Lucas F."/>
            <person name="Warren J."/>
            <person name="Zhang J."/>
            <person name="Zhao Z."/>
            <person name="Zhou C."/>
            <person name="Zhu D."/>
            <person name="Lee S."/>
            <person name="Bess C."/>
            <person name="Blankenburg K."/>
            <person name="Forbes L."/>
            <person name="Fu Q."/>
            <person name="Gubbala S."/>
            <person name="Hirani K."/>
            <person name="Jayaseelan J.C."/>
            <person name="Lara F."/>
            <person name="Munidasa M."/>
            <person name="Palculict T."/>
            <person name="Patil S."/>
            <person name="Pu L.-L."/>
            <person name="Saada N."/>
            <person name="Tang L."/>
            <person name="Weissenberger G."/>
            <person name="Zhu Y."/>
            <person name="Hemphill L."/>
            <person name="Shang Y."/>
            <person name="Youmans B."/>
            <person name="Ayvaz T."/>
            <person name="Ross M."/>
            <person name="Santibanez J."/>
            <person name="Aqrawi P."/>
            <person name="Gross S."/>
            <person name="Joshi V."/>
            <person name="Fowler G."/>
            <person name="Nazareth L."/>
            <person name="Reid J."/>
            <person name="Worley K."/>
            <person name="Petrosino J."/>
            <person name="Highlander S."/>
            <person name="Gibbs R."/>
        </authorList>
    </citation>
    <scope>NUCLEOTIDE SEQUENCE [LARGE SCALE GENOMIC DNA]</scope>
    <source>
        <strain evidence="2 3">DSM 4582</strain>
    </source>
</reference>
<feature type="region of interest" description="Disordered" evidence="1">
    <location>
        <begin position="1"/>
        <end position="29"/>
    </location>
</feature>
<dbReference type="AlphaFoldDB" id="D4DXB4"/>
<protein>
    <submittedName>
        <fullName evidence="2">Uncharacterized protein</fullName>
    </submittedName>
</protein>
<gene>
    <name evidence="2" type="ORF">HMPREF0758_0564</name>
</gene>
<feature type="compositionally biased region" description="Polar residues" evidence="1">
    <location>
        <begin position="1"/>
        <end position="14"/>
    </location>
</feature>
<feature type="compositionally biased region" description="Basic and acidic residues" evidence="1">
    <location>
        <begin position="15"/>
        <end position="28"/>
    </location>
</feature>
<dbReference type="EMBL" id="ADBY01000015">
    <property type="protein sequence ID" value="EFE97657.1"/>
    <property type="molecule type" value="Genomic_DNA"/>
</dbReference>
<proteinExistence type="predicted"/>
<evidence type="ECO:0000256" key="1">
    <source>
        <dbReference type="SAM" id="MobiDB-lite"/>
    </source>
</evidence>
<dbReference type="HOGENOM" id="CLU_2669005_0_0_6"/>
<evidence type="ECO:0000313" key="3">
    <source>
        <dbReference type="Proteomes" id="UP000005723"/>
    </source>
</evidence>
<evidence type="ECO:0000313" key="2">
    <source>
        <dbReference type="EMBL" id="EFE97657.1"/>
    </source>
</evidence>
<sequence length="75" mass="8500">MTTGVEQHAATSNARLERVKPPTADGRKPQAWFPLRREATKDMMIPQYSFYCAKVLAPQAGHEYVYLTAQTCKNK</sequence>
<dbReference type="Proteomes" id="UP000005723">
    <property type="component" value="Unassembled WGS sequence"/>
</dbReference>
<accession>D4DXB4</accession>
<keyword evidence="3" id="KW-1185">Reference proteome</keyword>
<name>D4DXB4_SEROD</name>
<comment type="caution">
    <text evidence="2">The sequence shown here is derived from an EMBL/GenBank/DDBJ whole genome shotgun (WGS) entry which is preliminary data.</text>
</comment>
<organism evidence="2 3">
    <name type="scientific">Serratia odorifera DSM 4582</name>
    <dbReference type="NCBI Taxonomy" id="667129"/>
    <lineage>
        <taxon>Bacteria</taxon>
        <taxon>Pseudomonadati</taxon>
        <taxon>Pseudomonadota</taxon>
        <taxon>Gammaproteobacteria</taxon>
        <taxon>Enterobacterales</taxon>
        <taxon>Yersiniaceae</taxon>
        <taxon>Serratia</taxon>
    </lineage>
</organism>